<name>A0AAW6RMC2_9BURK</name>
<dbReference type="EMBL" id="JARVII010000020">
    <property type="protein sequence ID" value="MDG9699997.1"/>
    <property type="molecule type" value="Genomic_DNA"/>
</dbReference>
<dbReference type="SUPFAM" id="SSF51395">
    <property type="entry name" value="FMN-linked oxidoreductases"/>
    <property type="match status" value="1"/>
</dbReference>
<gene>
    <name evidence="2" type="ORF">QB898_09795</name>
</gene>
<sequence length="337" mass="36473">MTRSRADIHGVVGTMTAEYYAQRASAGLILSEAINISADALGSPLTPGLFEEKQVAAWRKVTQAVHEKGGIIFAQLWRTGRVGHSVDRGGQLPVAPSAVKIEGAQHFTSQNMKEYETPRELALPEIRQIIANYAQAAQNAVAAGFDGVELHAANGYLPQQFLSDSANHRADENMAAASPARFTLEVMRTLIAAVGGGKVGIKISPLHPYAGIAFDDPLATYTYLINELNQLDFAFVELMKRSPMFPLLPHYPQGDEIEIFGKLVSHTLVAGTAYTRESGEAELQKGIASLIAYGSLFLANPDLPRRFEQNGALNAPDRPTLFGGGEYGYIDYPFLPA</sequence>
<dbReference type="PANTHER" id="PTHR22893">
    <property type="entry name" value="NADH OXIDOREDUCTASE-RELATED"/>
    <property type="match status" value="1"/>
</dbReference>
<reference evidence="2 3" key="1">
    <citation type="submission" date="2023-04" db="EMBL/GenBank/DDBJ databases">
        <title>Ottowia paracancer sp. nov., isolated from human stomach.</title>
        <authorList>
            <person name="Song Y."/>
        </authorList>
    </citation>
    <scope>NUCLEOTIDE SEQUENCE [LARGE SCALE GENOMIC DNA]</scope>
    <source>
        <strain evidence="2 3">10c7w1</strain>
    </source>
</reference>
<evidence type="ECO:0000313" key="3">
    <source>
        <dbReference type="Proteomes" id="UP001237156"/>
    </source>
</evidence>
<dbReference type="PANTHER" id="PTHR22893:SF91">
    <property type="entry name" value="NADPH DEHYDROGENASE 2-RELATED"/>
    <property type="match status" value="1"/>
</dbReference>
<dbReference type="GO" id="GO:0016491">
    <property type="term" value="F:oxidoreductase activity"/>
    <property type="evidence" value="ECO:0007669"/>
    <property type="project" value="InterPro"/>
</dbReference>
<dbReference type="GO" id="GO:0005829">
    <property type="term" value="C:cytosol"/>
    <property type="evidence" value="ECO:0007669"/>
    <property type="project" value="TreeGrafter"/>
</dbReference>
<dbReference type="Proteomes" id="UP001237156">
    <property type="component" value="Unassembled WGS sequence"/>
</dbReference>
<proteinExistence type="predicted"/>
<feature type="domain" description="NADH:flavin oxidoreductase/NADH oxidase N-terminal" evidence="1">
    <location>
        <begin position="1"/>
        <end position="312"/>
    </location>
</feature>
<dbReference type="InterPro" id="IPR045247">
    <property type="entry name" value="Oye-like"/>
</dbReference>
<dbReference type="Pfam" id="PF00724">
    <property type="entry name" value="Oxidored_FMN"/>
    <property type="match status" value="1"/>
</dbReference>
<evidence type="ECO:0000259" key="1">
    <source>
        <dbReference type="Pfam" id="PF00724"/>
    </source>
</evidence>
<evidence type="ECO:0000313" key="2">
    <source>
        <dbReference type="EMBL" id="MDG9699997.1"/>
    </source>
</evidence>
<organism evidence="2 3">
    <name type="scientific">Ottowia cancrivicina</name>
    <dbReference type="NCBI Taxonomy" id="3040346"/>
    <lineage>
        <taxon>Bacteria</taxon>
        <taxon>Pseudomonadati</taxon>
        <taxon>Pseudomonadota</taxon>
        <taxon>Betaproteobacteria</taxon>
        <taxon>Burkholderiales</taxon>
        <taxon>Comamonadaceae</taxon>
        <taxon>Ottowia</taxon>
    </lineage>
</organism>
<comment type="caution">
    <text evidence="2">The sequence shown here is derived from an EMBL/GenBank/DDBJ whole genome shotgun (WGS) entry which is preliminary data.</text>
</comment>
<dbReference type="Gene3D" id="3.20.20.70">
    <property type="entry name" value="Aldolase class I"/>
    <property type="match status" value="1"/>
</dbReference>
<protein>
    <submittedName>
        <fullName evidence="2">Alkene reductase</fullName>
    </submittedName>
</protein>
<accession>A0AAW6RMC2</accession>
<dbReference type="GO" id="GO:0010181">
    <property type="term" value="F:FMN binding"/>
    <property type="evidence" value="ECO:0007669"/>
    <property type="project" value="InterPro"/>
</dbReference>
<dbReference type="AlphaFoldDB" id="A0AAW6RMC2"/>
<dbReference type="InterPro" id="IPR013785">
    <property type="entry name" value="Aldolase_TIM"/>
</dbReference>
<dbReference type="InterPro" id="IPR001155">
    <property type="entry name" value="OxRdtase_FMN_N"/>
</dbReference>
<keyword evidence="3" id="KW-1185">Reference proteome</keyword>